<proteinExistence type="predicted"/>
<sequence>MLSDIEILSVSPWTTIIAHRYWHISSLLSDVQCRSGGGLNTITTCRCGCLRNGERKGEKPKHHCGINTRYLWTVSQGLSRDKEDTPGVQ</sequence>
<protein>
    <submittedName>
        <fullName evidence="1">Uncharacterized protein</fullName>
    </submittedName>
</protein>
<evidence type="ECO:0000313" key="1">
    <source>
        <dbReference type="EMBL" id="MPD05746.1"/>
    </source>
</evidence>
<name>A0A5B7KFW5_PORTR</name>
<reference evidence="1 2" key="1">
    <citation type="submission" date="2019-05" db="EMBL/GenBank/DDBJ databases">
        <title>Another draft genome of Portunus trituberculatus and its Hox gene families provides insights of decapod evolution.</title>
        <authorList>
            <person name="Jeong J.-H."/>
            <person name="Song I."/>
            <person name="Kim S."/>
            <person name="Choi T."/>
            <person name="Kim D."/>
            <person name="Ryu S."/>
            <person name="Kim W."/>
        </authorList>
    </citation>
    <scope>NUCLEOTIDE SEQUENCE [LARGE SCALE GENOMIC DNA]</scope>
    <source>
        <tissue evidence="1">Muscle</tissue>
    </source>
</reference>
<dbReference type="AlphaFoldDB" id="A0A5B7KFW5"/>
<evidence type="ECO:0000313" key="2">
    <source>
        <dbReference type="Proteomes" id="UP000324222"/>
    </source>
</evidence>
<accession>A0A5B7KFW5</accession>
<dbReference type="EMBL" id="VSRR010147551">
    <property type="protein sequence ID" value="MPD05746.1"/>
    <property type="molecule type" value="Genomic_DNA"/>
</dbReference>
<dbReference type="Proteomes" id="UP000324222">
    <property type="component" value="Unassembled WGS sequence"/>
</dbReference>
<comment type="caution">
    <text evidence="1">The sequence shown here is derived from an EMBL/GenBank/DDBJ whole genome shotgun (WGS) entry which is preliminary data.</text>
</comment>
<organism evidence="1 2">
    <name type="scientific">Portunus trituberculatus</name>
    <name type="common">Swimming crab</name>
    <name type="synonym">Neptunus trituberculatus</name>
    <dbReference type="NCBI Taxonomy" id="210409"/>
    <lineage>
        <taxon>Eukaryota</taxon>
        <taxon>Metazoa</taxon>
        <taxon>Ecdysozoa</taxon>
        <taxon>Arthropoda</taxon>
        <taxon>Crustacea</taxon>
        <taxon>Multicrustacea</taxon>
        <taxon>Malacostraca</taxon>
        <taxon>Eumalacostraca</taxon>
        <taxon>Eucarida</taxon>
        <taxon>Decapoda</taxon>
        <taxon>Pleocyemata</taxon>
        <taxon>Brachyura</taxon>
        <taxon>Eubrachyura</taxon>
        <taxon>Portunoidea</taxon>
        <taxon>Portunidae</taxon>
        <taxon>Portuninae</taxon>
        <taxon>Portunus</taxon>
    </lineage>
</organism>
<gene>
    <name evidence="1" type="ORF">E2C01_101507</name>
</gene>
<keyword evidence="2" id="KW-1185">Reference proteome</keyword>